<dbReference type="EMBL" id="JAMQOL010000076">
    <property type="protein sequence ID" value="MCM4084359.1"/>
    <property type="molecule type" value="Genomic_DNA"/>
</dbReference>
<dbReference type="Proteomes" id="UP001523216">
    <property type="component" value="Unassembled WGS sequence"/>
</dbReference>
<keyword evidence="2" id="KW-1185">Reference proteome</keyword>
<proteinExistence type="predicted"/>
<comment type="caution">
    <text evidence="1">The sequence shown here is derived from an EMBL/GenBank/DDBJ whole genome shotgun (WGS) entry which is preliminary data.</text>
</comment>
<gene>
    <name evidence="1" type="ORF">LXN57_43180</name>
</gene>
<evidence type="ECO:0000313" key="2">
    <source>
        <dbReference type="Proteomes" id="UP001523216"/>
    </source>
</evidence>
<accession>A0ABT0YE87</accession>
<evidence type="ECO:0008006" key="3">
    <source>
        <dbReference type="Google" id="ProtNLM"/>
    </source>
</evidence>
<reference evidence="1 2" key="1">
    <citation type="submission" date="2022-06" db="EMBL/GenBank/DDBJ databases">
        <title>Actinoplanes abujensis sp. nov., isolated from Nigerian arid soil.</title>
        <authorList>
            <person name="Ding P."/>
        </authorList>
    </citation>
    <scope>NUCLEOTIDE SEQUENCE [LARGE SCALE GENOMIC DNA]</scope>
    <source>
        <strain evidence="2">TRM88002</strain>
    </source>
</reference>
<sequence>MPGLRDLLSRFRAAGAPGAPGAAGMPVDLRTGVTAELEPVFAALAATTAECERRRAAGATEADLRVDEARRRAAAMISQAEGAAQAARATEAARVHELARTALVAVEGESRAAAEEIARRAADRLPGLVREVVETVRRDIAALENEDGARTGAIP</sequence>
<organism evidence="1 2">
    <name type="scientific">Paractinoplanes hotanensis</name>
    <dbReference type="NCBI Taxonomy" id="2906497"/>
    <lineage>
        <taxon>Bacteria</taxon>
        <taxon>Bacillati</taxon>
        <taxon>Actinomycetota</taxon>
        <taxon>Actinomycetes</taxon>
        <taxon>Micromonosporales</taxon>
        <taxon>Micromonosporaceae</taxon>
        <taxon>Paractinoplanes</taxon>
    </lineage>
</organism>
<evidence type="ECO:0000313" key="1">
    <source>
        <dbReference type="EMBL" id="MCM4084359.1"/>
    </source>
</evidence>
<protein>
    <recommendedName>
        <fullName evidence="3">ATPase</fullName>
    </recommendedName>
</protein>
<name>A0ABT0YE87_9ACTN</name>
<dbReference type="RefSeq" id="WP_251804112.1">
    <property type="nucleotide sequence ID" value="NZ_JAMQOL010000076.1"/>
</dbReference>